<evidence type="ECO:0000256" key="3">
    <source>
        <dbReference type="ARBA" id="ARBA00022692"/>
    </source>
</evidence>
<dbReference type="PANTHER" id="PTHR31621">
    <property type="entry name" value="PROTEIN DMP3"/>
    <property type="match status" value="1"/>
</dbReference>
<dbReference type="GO" id="GO:0005737">
    <property type="term" value="C:cytoplasm"/>
    <property type="evidence" value="ECO:0007669"/>
    <property type="project" value="UniProtKB-ARBA"/>
</dbReference>
<evidence type="ECO:0000256" key="6">
    <source>
        <dbReference type="SAM" id="MobiDB-lite"/>
    </source>
</evidence>
<feature type="region of interest" description="Disordered" evidence="6">
    <location>
        <begin position="1"/>
        <end position="42"/>
    </location>
</feature>
<dbReference type="InterPro" id="IPR007770">
    <property type="entry name" value="DMP"/>
</dbReference>
<gene>
    <name evidence="7" type="ORF">SEVIR_4G098700v2</name>
</gene>
<feature type="compositionally biased region" description="Low complexity" evidence="6">
    <location>
        <begin position="16"/>
        <end position="30"/>
    </location>
</feature>
<dbReference type="Gramene" id="TKW20583">
    <property type="protein sequence ID" value="TKW20583"/>
    <property type="gene ID" value="SEVIR_4G098700v2"/>
</dbReference>
<name>A0A4U6V068_SETVI</name>
<evidence type="ECO:0000313" key="8">
    <source>
        <dbReference type="Proteomes" id="UP000298652"/>
    </source>
</evidence>
<keyword evidence="8" id="KW-1185">Reference proteome</keyword>
<accession>A0A4U6V068</accession>
<keyword evidence="5" id="KW-0472">Membrane</keyword>
<dbReference type="PANTHER" id="PTHR31621:SF11">
    <property type="entry name" value="PROTEIN DMP8-RELATED"/>
    <property type="match status" value="1"/>
</dbReference>
<comment type="subcellular location">
    <subcellularLocation>
        <location evidence="1">Membrane</location>
        <topology evidence="1">Multi-pass membrane protein</topology>
    </subcellularLocation>
</comment>
<keyword evidence="4" id="KW-1133">Transmembrane helix</keyword>
<evidence type="ECO:0000256" key="1">
    <source>
        <dbReference type="ARBA" id="ARBA00004141"/>
    </source>
</evidence>
<proteinExistence type="inferred from homology"/>
<evidence type="ECO:0000256" key="2">
    <source>
        <dbReference type="ARBA" id="ARBA00008707"/>
    </source>
</evidence>
<protein>
    <submittedName>
        <fullName evidence="7">Uncharacterized protein</fullName>
    </submittedName>
</protein>
<evidence type="ECO:0000313" key="7">
    <source>
        <dbReference type="EMBL" id="TKW20583.1"/>
    </source>
</evidence>
<dbReference type="EMBL" id="CM016555">
    <property type="protein sequence ID" value="TKW20583.1"/>
    <property type="molecule type" value="Genomic_DNA"/>
</dbReference>
<dbReference type="GO" id="GO:0016020">
    <property type="term" value="C:membrane"/>
    <property type="evidence" value="ECO:0007669"/>
    <property type="project" value="UniProtKB-SubCell"/>
</dbReference>
<dbReference type="Proteomes" id="UP000298652">
    <property type="component" value="Chromosome 4"/>
</dbReference>
<sequence>MDGSNATAGAVSVEIRGGSPRGRSAPRAPAASPPPPPGAGRRRCAVARGVQSTLARTSLLANFVPTGTLLAFEVVLPAASGRDAGSCSAASAAMLRALLALCAASCFLLHFTDSFRAPDGKVYYGVVTPRGLSLLRTGLGVEVPRDDRYRLAFVDVVHAFMSVLVFAAVALADNRVSRCLLPGHRKEMARGDGEVPARGGGRVQWPLLGVPQHPLRHRLLGCLKTAEATDQSTRLPDYQTRAWQCNSIQCQ</sequence>
<evidence type="ECO:0000256" key="4">
    <source>
        <dbReference type="ARBA" id="ARBA00022989"/>
    </source>
</evidence>
<keyword evidence="3" id="KW-0812">Transmembrane</keyword>
<organism evidence="7 8">
    <name type="scientific">Setaria viridis</name>
    <name type="common">Green bristlegrass</name>
    <name type="synonym">Setaria italica subsp. viridis</name>
    <dbReference type="NCBI Taxonomy" id="4556"/>
    <lineage>
        <taxon>Eukaryota</taxon>
        <taxon>Viridiplantae</taxon>
        <taxon>Streptophyta</taxon>
        <taxon>Embryophyta</taxon>
        <taxon>Tracheophyta</taxon>
        <taxon>Spermatophyta</taxon>
        <taxon>Magnoliopsida</taxon>
        <taxon>Liliopsida</taxon>
        <taxon>Poales</taxon>
        <taxon>Poaceae</taxon>
        <taxon>PACMAD clade</taxon>
        <taxon>Panicoideae</taxon>
        <taxon>Panicodae</taxon>
        <taxon>Paniceae</taxon>
        <taxon>Cenchrinae</taxon>
        <taxon>Setaria</taxon>
    </lineage>
</organism>
<dbReference type="GO" id="GO:0010256">
    <property type="term" value="P:endomembrane system organization"/>
    <property type="evidence" value="ECO:0007669"/>
    <property type="project" value="TreeGrafter"/>
</dbReference>
<evidence type="ECO:0000256" key="5">
    <source>
        <dbReference type="ARBA" id="ARBA00023136"/>
    </source>
</evidence>
<reference evidence="7" key="1">
    <citation type="submission" date="2019-03" db="EMBL/GenBank/DDBJ databases">
        <title>WGS assembly of Setaria viridis.</title>
        <authorList>
            <person name="Huang P."/>
            <person name="Jenkins J."/>
            <person name="Grimwood J."/>
            <person name="Barry K."/>
            <person name="Healey A."/>
            <person name="Mamidi S."/>
            <person name="Sreedasyam A."/>
            <person name="Shu S."/>
            <person name="Feldman M."/>
            <person name="Wu J."/>
            <person name="Yu Y."/>
            <person name="Chen C."/>
            <person name="Johnson J."/>
            <person name="Rokhsar D."/>
            <person name="Baxter I."/>
            <person name="Schmutz J."/>
            <person name="Brutnell T."/>
            <person name="Kellogg E."/>
        </authorList>
    </citation>
    <scope>NUCLEOTIDE SEQUENCE [LARGE SCALE GENOMIC DNA]</scope>
</reference>
<comment type="similarity">
    <text evidence="2">Belongs to the plant DMP1 protein family.</text>
</comment>
<dbReference type="AlphaFoldDB" id="A0A4U6V068"/>
<dbReference type="Pfam" id="PF05078">
    <property type="entry name" value="DUF679"/>
    <property type="match status" value="1"/>
</dbReference>